<dbReference type="CDD" id="cd06989">
    <property type="entry name" value="cupin_DRT102"/>
    <property type="match status" value="1"/>
</dbReference>
<keyword evidence="3" id="KW-1185">Reference proteome</keyword>
<dbReference type="Gene3D" id="2.60.120.10">
    <property type="entry name" value="Jelly Rolls"/>
    <property type="match status" value="1"/>
</dbReference>
<name>A0A5E4PJL7_9COXI</name>
<evidence type="ECO:0000256" key="1">
    <source>
        <dbReference type="SAM" id="SignalP"/>
    </source>
</evidence>
<dbReference type="OrthoDB" id="1433532at2"/>
<reference evidence="2 3" key="1">
    <citation type="submission" date="2019-08" db="EMBL/GenBank/DDBJ databases">
        <authorList>
            <person name="Guy L."/>
        </authorList>
    </citation>
    <scope>NUCLEOTIDE SEQUENCE [LARGE SCALE GENOMIC DNA]</scope>
    <source>
        <strain evidence="2 3">SGT-108</strain>
    </source>
</reference>
<proteinExistence type="predicted"/>
<evidence type="ECO:0000313" key="3">
    <source>
        <dbReference type="Proteomes" id="UP000324194"/>
    </source>
</evidence>
<feature type="signal peptide" evidence="1">
    <location>
        <begin position="1"/>
        <end position="23"/>
    </location>
</feature>
<dbReference type="RefSeq" id="WP_148340631.1">
    <property type="nucleotide sequence ID" value="NZ_LR699120.1"/>
</dbReference>
<dbReference type="InterPro" id="IPR028013">
    <property type="entry name" value="DUF4437"/>
</dbReference>
<organism evidence="2 3">
    <name type="scientific">Aquicella siphonis</name>
    <dbReference type="NCBI Taxonomy" id="254247"/>
    <lineage>
        <taxon>Bacteria</taxon>
        <taxon>Pseudomonadati</taxon>
        <taxon>Pseudomonadota</taxon>
        <taxon>Gammaproteobacteria</taxon>
        <taxon>Legionellales</taxon>
        <taxon>Coxiellaceae</taxon>
        <taxon>Aquicella</taxon>
    </lineage>
</organism>
<dbReference type="AlphaFoldDB" id="A0A5E4PJL7"/>
<dbReference type="KEGG" id="asip:AQUSIP_25570"/>
<accession>A0A5E4PJL7</accession>
<gene>
    <name evidence="2" type="ORF">AQUSIP_25570</name>
</gene>
<dbReference type="InterPro" id="IPR011051">
    <property type="entry name" value="RmlC_Cupin_sf"/>
</dbReference>
<evidence type="ECO:0000313" key="2">
    <source>
        <dbReference type="EMBL" id="VVC77230.1"/>
    </source>
</evidence>
<dbReference type="EMBL" id="LR699120">
    <property type="protein sequence ID" value="VVC77230.1"/>
    <property type="molecule type" value="Genomic_DNA"/>
</dbReference>
<dbReference type="SUPFAM" id="SSF51182">
    <property type="entry name" value="RmlC-like cupins"/>
    <property type="match status" value="1"/>
</dbReference>
<protein>
    <recommendedName>
        <fullName evidence="4">ChrR-like cupin domain-containing protein</fullName>
    </recommendedName>
</protein>
<evidence type="ECO:0008006" key="4">
    <source>
        <dbReference type="Google" id="ProtNLM"/>
    </source>
</evidence>
<dbReference type="Pfam" id="PF14499">
    <property type="entry name" value="DUF4437"/>
    <property type="match status" value="1"/>
</dbReference>
<dbReference type="InterPro" id="IPR014710">
    <property type="entry name" value="RmlC-like_jellyroll"/>
</dbReference>
<dbReference type="Proteomes" id="UP000324194">
    <property type="component" value="Chromosome 2"/>
</dbReference>
<keyword evidence="1" id="KW-0732">Signal</keyword>
<feature type="chain" id="PRO_5022674570" description="ChrR-like cupin domain-containing protein" evidence="1">
    <location>
        <begin position="24"/>
        <end position="161"/>
    </location>
</feature>
<sequence>MRSKFLPVTASILLAAFTCAAHSEELRPITSDSGTLVWNNLPSLPGTQVAILAGDPQKKGFFIARLKFPANFKIAPHYHDISEHDMVISGTYHLGTGNKFDLNKTIPMTAGTYITIPAKTQHYGWTQDETILQISGVGPWGAIYNDTAAAQSQSNQTRIHS</sequence>